<evidence type="ECO:0000256" key="1">
    <source>
        <dbReference type="SAM" id="MobiDB-lite"/>
    </source>
</evidence>
<dbReference type="VEuPathDB" id="FungiDB:BDBG_05937"/>
<dbReference type="Proteomes" id="UP000002038">
    <property type="component" value="Unassembled WGS sequence"/>
</dbReference>
<keyword evidence="2" id="KW-0472">Membrane</keyword>
<organism evidence="4 5">
    <name type="scientific">Blastomyces gilchristii (strain SLH14081)</name>
    <name type="common">Blastomyces dermatitidis</name>
    <dbReference type="NCBI Taxonomy" id="559298"/>
    <lineage>
        <taxon>Eukaryota</taxon>
        <taxon>Fungi</taxon>
        <taxon>Dikarya</taxon>
        <taxon>Ascomycota</taxon>
        <taxon>Pezizomycotina</taxon>
        <taxon>Eurotiomycetes</taxon>
        <taxon>Eurotiomycetidae</taxon>
        <taxon>Onygenales</taxon>
        <taxon>Ajellomycetaceae</taxon>
        <taxon>Blastomyces</taxon>
    </lineage>
</organism>
<evidence type="ECO:0000313" key="5">
    <source>
        <dbReference type="Proteomes" id="UP000002038"/>
    </source>
</evidence>
<dbReference type="GeneID" id="8509271"/>
<reference evidence="5" key="1">
    <citation type="journal article" date="2015" name="PLoS Genet.">
        <title>The dynamic genome and transcriptome of the human fungal pathogen Blastomyces and close relative Emmonsia.</title>
        <authorList>
            <person name="Munoz J.F."/>
            <person name="Gauthier G.M."/>
            <person name="Desjardins C.A."/>
            <person name="Gallo J.E."/>
            <person name="Holder J."/>
            <person name="Sullivan T.D."/>
            <person name="Marty A.J."/>
            <person name="Carmen J.C."/>
            <person name="Chen Z."/>
            <person name="Ding L."/>
            <person name="Gujja S."/>
            <person name="Magrini V."/>
            <person name="Misas E."/>
            <person name="Mitreva M."/>
            <person name="Priest M."/>
            <person name="Saif S."/>
            <person name="Whiston E.A."/>
            <person name="Young S."/>
            <person name="Zeng Q."/>
            <person name="Goldman W.E."/>
            <person name="Mardis E.R."/>
            <person name="Taylor J.W."/>
            <person name="McEwen J.G."/>
            <person name="Clay O.K."/>
            <person name="Klein B.S."/>
            <person name="Cuomo C.A."/>
        </authorList>
    </citation>
    <scope>NUCLEOTIDE SEQUENCE [LARGE SCALE GENOMIC DNA]</scope>
    <source>
        <strain evidence="5">SLH14081</strain>
    </source>
</reference>
<feature type="transmembrane region" description="Helical" evidence="2">
    <location>
        <begin position="202"/>
        <end position="221"/>
    </location>
</feature>
<evidence type="ECO:0000256" key="3">
    <source>
        <dbReference type="SAM" id="SignalP"/>
    </source>
</evidence>
<keyword evidence="5" id="KW-1185">Reference proteome</keyword>
<name>A0A179UQI1_BLAGS</name>
<dbReference type="RefSeq" id="XP_002623763.1">
    <property type="nucleotide sequence ID" value="XM_002623717.2"/>
</dbReference>
<feature type="compositionally biased region" description="Polar residues" evidence="1">
    <location>
        <begin position="454"/>
        <end position="479"/>
    </location>
</feature>
<feature type="region of interest" description="Disordered" evidence="1">
    <location>
        <begin position="230"/>
        <end position="253"/>
    </location>
</feature>
<feature type="region of interest" description="Disordered" evidence="1">
    <location>
        <begin position="310"/>
        <end position="497"/>
    </location>
</feature>
<accession>A0A179UQI1</accession>
<dbReference type="KEGG" id="bgh:BDBG_05937"/>
<feature type="compositionally biased region" description="Basic and acidic residues" evidence="1">
    <location>
        <begin position="100"/>
        <end position="116"/>
    </location>
</feature>
<sequence>MRDTSLYISFITGWVCLFNLSWASPVDLSLTKFPPCPSPPTWDVKDAAGFPAKCARISHPSQRVRLLKIQNRRRQKVQFLERTAPSQNGKKSPIPVGSNGEKRQIIDEPTHERDPFFPDPIATSFPKFTDPPQFTRTIWEDPFDEPSTSSPTTFVSTTITSETQTRTTFTPRTSIALTTPAPTQMPENSEIPEQSKSDAGPIIAGCSIGGIALISILYLSFNAWRRSRNKNRGAGTSTLPPPYASQPMGERGGAQTGFVAREAPQEIYPPAQAHTASWTHGPGAENPPDVLGQLQRQPRRTSRRYYAAFFPTDTNSNGSSQPALQSNSSNIQNRGTGAYTETSNPAEPFTDLPIVTEESPHGNLPLTAPVPPLESAAGAARQPTSYRSRRDSRNIVRRSLFGSISSNNSSNGPDQGTTDYDWQNVSYPTPTDFGRHYDVSPIEPTHSDRLPFGNQRSPSPTLDTPQPWASNVRPNSPVSLGSVENVDGQHSIATRPP</sequence>
<feature type="compositionally biased region" description="Polar residues" evidence="1">
    <location>
        <begin position="178"/>
        <end position="194"/>
    </location>
</feature>
<dbReference type="EMBL" id="GG657459">
    <property type="protein sequence ID" value="OAT10274.1"/>
    <property type="molecule type" value="Genomic_DNA"/>
</dbReference>
<proteinExistence type="predicted"/>
<feature type="region of interest" description="Disordered" evidence="1">
    <location>
        <begin position="79"/>
        <end position="128"/>
    </location>
</feature>
<feature type="region of interest" description="Disordered" evidence="1">
    <location>
        <begin position="143"/>
        <end position="167"/>
    </location>
</feature>
<keyword evidence="2" id="KW-0812">Transmembrane</keyword>
<feature type="compositionally biased region" description="Low complexity" evidence="1">
    <location>
        <begin position="397"/>
        <end position="411"/>
    </location>
</feature>
<feature type="compositionally biased region" description="Polar residues" evidence="1">
    <location>
        <begin position="312"/>
        <end position="345"/>
    </location>
</feature>
<keyword evidence="3" id="KW-0732">Signal</keyword>
<feature type="compositionally biased region" description="Low complexity" evidence="1">
    <location>
        <begin position="147"/>
        <end position="167"/>
    </location>
</feature>
<feature type="region of interest" description="Disordered" evidence="1">
    <location>
        <begin position="178"/>
        <end position="197"/>
    </location>
</feature>
<evidence type="ECO:0000313" key="4">
    <source>
        <dbReference type="EMBL" id="OAT10274.1"/>
    </source>
</evidence>
<feature type="region of interest" description="Disordered" evidence="1">
    <location>
        <begin position="274"/>
        <end position="298"/>
    </location>
</feature>
<feature type="compositionally biased region" description="Polar residues" evidence="1">
    <location>
        <begin position="412"/>
        <end position="429"/>
    </location>
</feature>
<feature type="chain" id="PRO_5008107502" evidence="3">
    <location>
        <begin position="24"/>
        <end position="497"/>
    </location>
</feature>
<feature type="signal peptide" evidence="3">
    <location>
        <begin position="1"/>
        <end position="23"/>
    </location>
</feature>
<gene>
    <name evidence="4" type="ORF">BDBG_05937</name>
</gene>
<dbReference type="AlphaFoldDB" id="A0A179UQI1"/>
<protein>
    <submittedName>
        <fullName evidence="4">Uncharacterized protein</fullName>
    </submittedName>
</protein>
<evidence type="ECO:0000256" key="2">
    <source>
        <dbReference type="SAM" id="Phobius"/>
    </source>
</evidence>
<keyword evidence="2" id="KW-1133">Transmembrane helix</keyword>
<dbReference type="OrthoDB" id="4188534at2759"/>